<feature type="chain" id="PRO_5042830222" description="Nucleoside phosphorylase domain-containing protein" evidence="1">
    <location>
        <begin position="26"/>
        <end position="353"/>
    </location>
</feature>
<proteinExistence type="predicted"/>
<evidence type="ECO:0000313" key="4">
    <source>
        <dbReference type="Proteomes" id="UP001408789"/>
    </source>
</evidence>
<gene>
    <name evidence="3" type="ORF">SSX86_023706</name>
</gene>
<feature type="domain" description="Nucleoside phosphorylase" evidence="2">
    <location>
        <begin position="45"/>
        <end position="337"/>
    </location>
</feature>
<keyword evidence="4" id="KW-1185">Reference proteome</keyword>
<dbReference type="Pfam" id="PF01048">
    <property type="entry name" value="PNP_UDP_1"/>
    <property type="match status" value="1"/>
</dbReference>
<name>A0AAP0CRD8_9ASTR</name>
<dbReference type="AlphaFoldDB" id="A0AAP0CRD8"/>
<protein>
    <recommendedName>
        <fullName evidence="2">Nucleoside phosphorylase domain-containing protein</fullName>
    </recommendedName>
</protein>
<organism evidence="3 4">
    <name type="scientific">Deinandra increscens subsp. villosa</name>
    <dbReference type="NCBI Taxonomy" id="3103831"/>
    <lineage>
        <taxon>Eukaryota</taxon>
        <taxon>Viridiplantae</taxon>
        <taxon>Streptophyta</taxon>
        <taxon>Embryophyta</taxon>
        <taxon>Tracheophyta</taxon>
        <taxon>Spermatophyta</taxon>
        <taxon>Magnoliopsida</taxon>
        <taxon>eudicotyledons</taxon>
        <taxon>Gunneridae</taxon>
        <taxon>Pentapetalae</taxon>
        <taxon>asterids</taxon>
        <taxon>campanulids</taxon>
        <taxon>Asterales</taxon>
        <taxon>Asteraceae</taxon>
        <taxon>Asteroideae</taxon>
        <taxon>Heliantheae alliance</taxon>
        <taxon>Madieae</taxon>
        <taxon>Madiinae</taxon>
        <taxon>Deinandra</taxon>
    </lineage>
</organism>
<dbReference type="GO" id="GO:0003824">
    <property type="term" value="F:catalytic activity"/>
    <property type="evidence" value="ECO:0007669"/>
    <property type="project" value="InterPro"/>
</dbReference>
<dbReference type="PANTHER" id="PTHR21234">
    <property type="entry name" value="PURINE NUCLEOSIDE PHOSPHORYLASE"/>
    <property type="match status" value="1"/>
</dbReference>
<dbReference type="PANTHER" id="PTHR21234:SF19">
    <property type="entry name" value="BARK STORAGE PROTEIN B-LIKE"/>
    <property type="match status" value="1"/>
</dbReference>
<dbReference type="InterPro" id="IPR000845">
    <property type="entry name" value="Nucleoside_phosphorylase_d"/>
</dbReference>
<evidence type="ECO:0000256" key="1">
    <source>
        <dbReference type="SAM" id="SignalP"/>
    </source>
</evidence>
<dbReference type="Proteomes" id="UP001408789">
    <property type="component" value="Unassembled WGS sequence"/>
</dbReference>
<evidence type="ECO:0000313" key="3">
    <source>
        <dbReference type="EMBL" id="KAK9058862.1"/>
    </source>
</evidence>
<evidence type="ECO:0000259" key="2">
    <source>
        <dbReference type="Pfam" id="PF01048"/>
    </source>
</evidence>
<dbReference type="InterPro" id="IPR035994">
    <property type="entry name" value="Nucleoside_phosphorylase_sf"/>
</dbReference>
<sequence>MRSVNFFIILVFVVSIVLLPNEANGKLLRETQRLIDEANALGPYIGVVIPNNFEMNPLLNHPEYKGTQNFIDIGGRRFRFGSVGEKPVILVMTGLGMLNSGLATELLLSFFDIEGVVHYGIAGNANPSLNIGDVAIPQYWSHSALWSWQRYGSGPENKLPLEDAGDYTREFGYLNIAKYSTKTGSDNLLGNIWYQPEEIFPVDGVPENRQHIFWVPVNDGYYTLAKTLESMELEGCLNTTSCLSTQPKVTTVQRGTSASIYLDNADYRTFIYSKFNISPVEMESAAVALVSHQQRKPFIVIRALSDLAGGGEHSNEADTFIDLAAKNSVDVAVAFIKLLVNNIASSGHGSSDV</sequence>
<dbReference type="GO" id="GO:0009116">
    <property type="term" value="P:nucleoside metabolic process"/>
    <property type="evidence" value="ECO:0007669"/>
    <property type="project" value="InterPro"/>
</dbReference>
<feature type="signal peptide" evidence="1">
    <location>
        <begin position="1"/>
        <end position="25"/>
    </location>
</feature>
<accession>A0AAP0CRD8</accession>
<dbReference type="SUPFAM" id="SSF53167">
    <property type="entry name" value="Purine and uridine phosphorylases"/>
    <property type="match status" value="1"/>
</dbReference>
<reference evidence="3 4" key="1">
    <citation type="submission" date="2024-04" db="EMBL/GenBank/DDBJ databases">
        <title>The reference genome of an endangered Asteraceae, Deinandra increscens subsp. villosa, native to the Central Coast of California.</title>
        <authorList>
            <person name="Guilliams M."/>
            <person name="Hasenstab-Lehman K."/>
            <person name="Meyer R."/>
            <person name="Mcevoy S."/>
        </authorList>
    </citation>
    <scope>NUCLEOTIDE SEQUENCE [LARGE SCALE GENOMIC DNA]</scope>
    <source>
        <tissue evidence="3">Leaf</tissue>
    </source>
</reference>
<keyword evidence="1" id="KW-0732">Signal</keyword>
<dbReference type="EMBL" id="JBCNJP010000023">
    <property type="protein sequence ID" value="KAK9058862.1"/>
    <property type="molecule type" value="Genomic_DNA"/>
</dbReference>
<dbReference type="CDD" id="cd09008">
    <property type="entry name" value="MTAN"/>
    <property type="match status" value="1"/>
</dbReference>
<comment type="caution">
    <text evidence="3">The sequence shown here is derived from an EMBL/GenBank/DDBJ whole genome shotgun (WGS) entry which is preliminary data.</text>
</comment>
<dbReference type="Gene3D" id="3.40.50.1580">
    <property type="entry name" value="Nucleoside phosphorylase domain"/>
    <property type="match status" value="1"/>
</dbReference>